<proteinExistence type="predicted"/>
<evidence type="ECO:0000256" key="1">
    <source>
        <dbReference type="ARBA" id="ARBA00022490"/>
    </source>
</evidence>
<feature type="region of interest" description="Disordered" evidence="4">
    <location>
        <begin position="1"/>
        <end position="41"/>
    </location>
</feature>
<evidence type="ECO:0000256" key="3">
    <source>
        <dbReference type="ARBA" id="ARBA00023274"/>
    </source>
</evidence>
<name>A0ABP0UGE1_9BRYO</name>
<evidence type="ECO:0000256" key="4">
    <source>
        <dbReference type="SAM" id="MobiDB-lite"/>
    </source>
</evidence>
<evidence type="ECO:0000313" key="5">
    <source>
        <dbReference type="EMBL" id="CAK9220627.1"/>
    </source>
</evidence>
<accession>A0ABP0UGE1</accession>
<evidence type="ECO:0008006" key="7">
    <source>
        <dbReference type="Google" id="ProtNLM"/>
    </source>
</evidence>
<dbReference type="Pfam" id="PF01015">
    <property type="entry name" value="Ribosomal_S3Ae"/>
    <property type="match status" value="1"/>
</dbReference>
<evidence type="ECO:0000256" key="2">
    <source>
        <dbReference type="ARBA" id="ARBA00022980"/>
    </source>
</evidence>
<keyword evidence="3" id="KW-0687">Ribonucleoprotein</keyword>
<evidence type="ECO:0000313" key="6">
    <source>
        <dbReference type="Proteomes" id="UP001497512"/>
    </source>
</evidence>
<organism evidence="5 6">
    <name type="scientific">Sphagnum troendelagicum</name>
    <dbReference type="NCBI Taxonomy" id="128251"/>
    <lineage>
        <taxon>Eukaryota</taxon>
        <taxon>Viridiplantae</taxon>
        <taxon>Streptophyta</taxon>
        <taxon>Embryophyta</taxon>
        <taxon>Bryophyta</taxon>
        <taxon>Sphagnophytina</taxon>
        <taxon>Sphagnopsida</taxon>
        <taxon>Sphagnales</taxon>
        <taxon>Sphagnaceae</taxon>
        <taxon>Sphagnum</taxon>
    </lineage>
</organism>
<keyword evidence="2" id="KW-0689">Ribosomal protein</keyword>
<protein>
    <recommendedName>
        <fullName evidence="7">40S ribosomal protein S3a</fullName>
    </recommendedName>
</protein>
<keyword evidence="1" id="KW-0963">Cytoplasm</keyword>
<gene>
    <name evidence="5" type="ORF">CSSPTR1EN2_LOCUS15551</name>
</gene>
<reference evidence="5" key="1">
    <citation type="submission" date="2024-02" db="EMBL/GenBank/DDBJ databases">
        <authorList>
            <consortium name="ELIXIR-Norway"/>
            <consortium name="Elixir Norway"/>
        </authorList>
    </citation>
    <scope>NUCLEOTIDE SEQUENCE</scope>
</reference>
<sequence>MAVGKNKRISKGKKGGKKKLSIRSQRKIGMTSRRHQPSTRDRWARLLSQEPKEPRVFEVSLADRQQDEDQTFRKIKLRAKDVQDKLAMCRRFSLKLWLFDSDVPAPCMLSNFWKRMERDVFEFGMDFTTDKLRSLVRKWQSLVESHRDVKTTDNYMLRIFCIGFTKKRPNQIKRTCYAQSTEIRQELVAKFIPEVIGKEIEKATSGIYPLQNTYIRKVKILKAPKFDLTKLMEVHGDYSEEIGAKIEHPVGDDAEMDGEPVEVPGA</sequence>
<dbReference type="SMART" id="SM01397">
    <property type="entry name" value="Ribosomal_S3Ae"/>
    <property type="match status" value="1"/>
</dbReference>
<dbReference type="Proteomes" id="UP001497512">
    <property type="component" value="Chromosome 3"/>
</dbReference>
<dbReference type="PANTHER" id="PTHR11830">
    <property type="entry name" value="40S RIBOSOMAL PROTEIN S3A"/>
    <property type="match status" value="1"/>
</dbReference>
<feature type="compositionally biased region" description="Basic residues" evidence="4">
    <location>
        <begin position="1"/>
        <end position="37"/>
    </location>
</feature>
<dbReference type="InterPro" id="IPR001593">
    <property type="entry name" value="Ribosomal_eS1"/>
</dbReference>
<dbReference type="EMBL" id="OZ019895">
    <property type="protein sequence ID" value="CAK9220627.1"/>
    <property type="molecule type" value="Genomic_DNA"/>
</dbReference>
<keyword evidence="6" id="KW-1185">Reference proteome</keyword>